<proteinExistence type="predicted"/>
<feature type="compositionally biased region" description="Polar residues" evidence="1">
    <location>
        <begin position="1140"/>
        <end position="1157"/>
    </location>
</feature>
<dbReference type="PANTHER" id="PTHR35614:SF7">
    <property type="match status" value="1"/>
</dbReference>
<feature type="region of interest" description="Disordered" evidence="1">
    <location>
        <begin position="717"/>
        <end position="751"/>
    </location>
</feature>
<dbReference type="PANTHER" id="PTHR35614">
    <property type="match status" value="1"/>
</dbReference>
<name>A0A7G2C2I3_9TRYP</name>
<evidence type="ECO:0000313" key="3">
    <source>
        <dbReference type="Proteomes" id="UP000515908"/>
    </source>
</evidence>
<feature type="region of interest" description="Disordered" evidence="1">
    <location>
        <begin position="962"/>
        <end position="1068"/>
    </location>
</feature>
<dbReference type="Proteomes" id="UP000515908">
    <property type="component" value="Chromosome 02"/>
</dbReference>
<feature type="compositionally biased region" description="Polar residues" evidence="1">
    <location>
        <begin position="1173"/>
        <end position="1189"/>
    </location>
</feature>
<gene>
    <name evidence="2" type="ORF">ADEAN_000130200</name>
</gene>
<accession>A0A7G2C2I3</accession>
<reference evidence="2 3" key="1">
    <citation type="submission" date="2020-08" db="EMBL/GenBank/DDBJ databases">
        <authorList>
            <person name="Newling K."/>
            <person name="Davey J."/>
            <person name="Forrester S."/>
        </authorList>
    </citation>
    <scope>NUCLEOTIDE SEQUENCE [LARGE SCALE GENOMIC DNA]</scope>
    <source>
        <strain evidence="3">Crithidia deanei Carvalho (ATCC PRA-265)</strain>
    </source>
</reference>
<feature type="region of interest" description="Disordered" evidence="1">
    <location>
        <begin position="1172"/>
        <end position="1207"/>
    </location>
</feature>
<evidence type="ECO:0000313" key="2">
    <source>
        <dbReference type="EMBL" id="CAD2213859.1"/>
    </source>
</evidence>
<dbReference type="EMBL" id="LR877146">
    <property type="protein sequence ID" value="CAD2213859.1"/>
    <property type="molecule type" value="Genomic_DNA"/>
</dbReference>
<evidence type="ECO:0000256" key="1">
    <source>
        <dbReference type="SAM" id="MobiDB-lite"/>
    </source>
</evidence>
<feature type="region of interest" description="Disordered" evidence="1">
    <location>
        <begin position="477"/>
        <end position="513"/>
    </location>
</feature>
<organism evidence="2 3">
    <name type="scientific">Angomonas deanei</name>
    <dbReference type="NCBI Taxonomy" id="59799"/>
    <lineage>
        <taxon>Eukaryota</taxon>
        <taxon>Discoba</taxon>
        <taxon>Euglenozoa</taxon>
        <taxon>Kinetoplastea</taxon>
        <taxon>Metakinetoplastina</taxon>
        <taxon>Trypanosomatida</taxon>
        <taxon>Trypanosomatidae</taxon>
        <taxon>Strigomonadinae</taxon>
        <taxon>Angomonas</taxon>
    </lineage>
</organism>
<feature type="region of interest" description="Disordered" evidence="1">
    <location>
        <begin position="1136"/>
        <end position="1158"/>
    </location>
</feature>
<protein>
    <submittedName>
        <fullName evidence="2">Uncharacterized protein</fullName>
    </submittedName>
</protein>
<keyword evidence="3" id="KW-1185">Reference proteome</keyword>
<sequence length="1367" mass="151971">MGLIPSRESCQDGTAELPFISRAAMDYTYDGEDDTNPSLFKRGKNDEVYYYEYRVVPLTRGIFPSEDSVLFRQLWQARRRQNPRYHFQLQDTWSPGALLDPAAFFYDREELLLKSKLDILEGSRTGKNGTTEGPITEEQYQELKKTLSDRLEEVRQKTAEVPYNSPSAFYDLLVNRTEENVLFDTNADLSAYAKELKEGDGEAKPVRPVPAAVVLVRVKMSGEEYNKIHFAASTQRHHPNKGNSQPPTVRKKRQALLQELRPLRVTVQDVQTASEKVKEEAAGWLKLQLSQETKYTTEAELRVVGMFGLMSVAEVLAGSLFLPGEPSASLAAERAALLARAEPHGLPSDTLIPVTFFEKSVGDKEMCHTFFALLRAYARSLKMLLCPEAPVQEDQGGAAEQPDPPHAPWQQWTERLAKSGARWSLGIPVRLSNIPLTQLCRQIRLLLEELHPVYPKGKCLSDFQDSQRVRNMATLEAKRREKEKGSAPASPHAPPVPPPRKETPPPKGKPVLNAEAITAGGGTYKNAPQSLVPADNGLLCYGDQGLVVLYVHSDVVSRALCQVAYMPLSNSVEALGVTLTASAPPALTYRGEVRLPEEGATTPIRSGWMSTEEKMVEDFYTTALRLKEEPNFPVVRLVDGKAVPRVPNVMAVDLPPSQLGVVQRPLAEQQRGNLLPLCTATTLAKMAEEVFGVGEEWHGRTLQQLVDAVASSRCRGDQTPDSVLGFSPLAKRQRQQERQEGEAPAPDTTATEVMVQLTNEPARVLRRGDLIRFCPTADGDGSVSGYWYVDDALHAEDVILSWMRKVGGRARETRVSEIKWVRYDDNGEDPMKGFLKELQPEATAEELENESAVYNIARVERFRQWRFTSDGYIYFHGVTVRLPGLFSYYNQGGEPGRRDSSTSVTHIKTNTISKLNNQAAAGRESSPIKVERVVARTSDLPPATSHHLYRATHAASGVLYGNEISSESGDSRRSSSREPSGGQASKPPARQPASGGIHIDFPPGQQPSRYADPNPFYYGPPKTKLTVPLPRSVQQQLQQQSGKFYTMDGQQTSPPPASRYTPPQQQSAAYADPSYLYNRIPQPPPQLPTVYPTAVAYGPPPPQGPPVLYQDPYGQPLYYAPGYYAEGAPYTMAAPAPYSQHPSQGGSPYLNTSGSQRQRQEYYYDSERLQDGYYTSDNSAPEIPMSSQFFEHHPSSHAGHTPPPARPVEIASAVADGSSIRVRVLSKQRIQADSAVDLPRTHSSKRTMTHDPYSLRDITENATITRSQGQSFTGGLDRSPSAANEFYADGASTRTPLYGNDSDRFSQLARHDQPEEVTRSMYQQYSPTMDDPYSSQHQQPQNNNKVIVITRSKTTFTRWDHHRLKER</sequence>
<dbReference type="VEuPathDB" id="TriTrypDB:ADEAN_000130200"/>